<evidence type="ECO:0000313" key="14">
    <source>
        <dbReference type="EMBL" id="GAA2573364.1"/>
    </source>
</evidence>
<evidence type="ECO:0000259" key="13">
    <source>
        <dbReference type="PROSITE" id="PS50885"/>
    </source>
</evidence>
<protein>
    <recommendedName>
        <fullName evidence="3">histidine kinase</fullName>
        <ecNumber evidence="3">2.7.13.3</ecNumber>
    </recommendedName>
</protein>
<feature type="region of interest" description="Disordered" evidence="10">
    <location>
        <begin position="589"/>
        <end position="614"/>
    </location>
</feature>
<dbReference type="Pfam" id="PF02518">
    <property type="entry name" value="HATPase_c"/>
    <property type="match status" value="1"/>
</dbReference>
<dbReference type="PROSITE" id="PS50885">
    <property type="entry name" value="HAMP"/>
    <property type="match status" value="1"/>
</dbReference>
<keyword evidence="8 11" id="KW-1133">Transmembrane helix</keyword>
<dbReference type="InterPro" id="IPR003661">
    <property type="entry name" value="HisK_dim/P_dom"/>
</dbReference>
<dbReference type="CDD" id="cd00082">
    <property type="entry name" value="HisKA"/>
    <property type="match status" value="1"/>
</dbReference>
<dbReference type="Pfam" id="PF00672">
    <property type="entry name" value="HAMP"/>
    <property type="match status" value="1"/>
</dbReference>
<dbReference type="SMART" id="SM00304">
    <property type="entry name" value="HAMP"/>
    <property type="match status" value="1"/>
</dbReference>
<dbReference type="SUPFAM" id="SSF47384">
    <property type="entry name" value="Homodimeric domain of signal transducing histidine kinase"/>
    <property type="match status" value="1"/>
</dbReference>
<feature type="domain" description="Histidine kinase" evidence="12">
    <location>
        <begin position="394"/>
        <end position="609"/>
    </location>
</feature>
<evidence type="ECO:0000256" key="4">
    <source>
        <dbReference type="ARBA" id="ARBA00022553"/>
    </source>
</evidence>
<dbReference type="SMART" id="SM00388">
    <property type="entry name" value="HisKA"/>
    <property type="match status" value="1"/>
</dbReference>
<dbReference type="SUPFAM" id="SSF55874">
    <property type="entry name" value="ATPase domain of HSP90 chaperone/DNA topoisomerase II/histidine kinase"/>
    <property type="match status" value="1"/>
</dbReference>
<dbReference type="Gene3D" id="3.30.565.10">
    <property type="entry name" value="Histidine kinase-like ATPase, C-terminal domain"/>
    <property type="match status" value="1"/>
</dbReference>
<dbReference type="Pfam" id="PF00512">
    <property type="entry name" value="HisKA"/>
    <property type="match status" value="1"/>
</dbReference>
<evidence type="ECO:0000313" key="15">
    <source>
        <dbReference type="Proteomes" id="UP001501509"/>
    </source>
</evidence>
<keyword evidence="4" id="KW-0597">Phosphoprotein</keyword>
<dbReference type="GO" id="GO:0016301">
    <property type="term" value="F:kinase activity"/>
    <property type="evidence" value="ECO:0007669"/>
    <property type="project" value="UniProtKB-KW"/>
</dbReference>
<dbReference type="Gene3D" id="1.10.287.130">
    <property type="match status" value="1"/>
</dbReference>
<comment type="catalytic activity">
    <reaction evidence="1">
        <text>ATP + protein L-histidine = ADP + protein N-phospho-L-histidine.</text>
        <dbReference type="EC" id="2.7.13.3"/>
    </reaction>
</comment>
<dbReference type="PANTHER" id="PTHR43711">
    <property type="entry name" value="TWO-COMPONENT HISTIDINE KINASE"/>
    <property type="match status" value="1"/>
</dbReference>
<dbReference type="Gene3D" id="6.10.340.10">
    <property type="match status" value="1"/>
</dbReference>
<dbReference type="InterPro" id="IPR036890">
    <property type="entry name" value="HATPase_C_sf"/>
</dbReference>
<gene>
    <name evidence="14" type="ORF">GCM10010411_01300</name>
</gene>
<dbReference type="InterPro" id="IPR004358">
    <property type="entry name" value="Sig_transdc_His_kin-like_C"/>
</dbReference>
<comment type="caution">
    <text evidence="14">The sequence shown here is derived from an EMBL/GenBank/DDBJ whole genome shotgun (WGS) entry which is preliminary data.</text>
</comment>
<sequence length="614" mass="65316">MPFVGFRARVFAIVTLVTLVAIATTAWLTVRTTTAEFTDSAAAAARDVDTIEADLVRYGSVHGTWEGVPHLAEELKGRTRQRIRLAGLSGDVIVDTDTLEGRTARPTTSRPASVLDPRRELVAGAFAMPASGRRTDTPPGAFSSDPPAKSNDPSADPSAVVLDPSRRPGDSPVSVRIGPRALLARLSFYRSAIRLRACYTREGVQMRVRQPIIWSRNPAAAYVAGIDDDRPAKCAAQAKSTKAERAADHEAALACGAGRTEALGVQDPSLVPEETCEGRVFLQRLESVAPEPLLIWLGHSEPQRGAVRIPLFRVATAASVVAVLLAAGTLLLSRRVLAPIATLRVASGRLGAGDLSERVRVRGHDEIAALGRTFNRMADSLQRSEEAQRRMISDIAHELRTPLSTMRGYLEALQDGVLKPDQELLASLHEEAVLQQRLIDDLQDLALAESGALRMRLEPLDAVELLETYGFTHRVAAESRGVLLLVETAPVPPVNGDADRLRQVVGNLVTNALAATPPGGTITLRAGPADDDGVLISVADTGHGIGAEDLRNVFDRFWRADAARGRGTGGRGLGLSIAKGIVAAHGGTLSAESTTGAGSTFTVRLPPMPPPDRG</sequence>
<keyword evidence="15" id="KW-1185">Reference proteome</keyword>
<reference evidence="14 15" key="1">
    <citation type="journal article" date="2019" name="Int. J. Syst. Evol. Microbiol.">
        <title>The Global Catalogue of Microorganisms (GCM) 10K type strain sequencing project: providing services to taxonomists for standard genome sequencing and annotation.</title>
        <authorList>
            <consortium name="The Broad Institute Genomics Platform"/>
            <consortium name="The Broad Institute Genome Sequencing Center for Infectious Disease"/>
            <person name="Wu L."/>
            <person name="Ma J."/>
        </authorList>
    </citation>
    <scope>NUCLEOTIDE SEQUENCE [LARGE SCALE GENOMIC DNA]</scope>
    <source>
        <strain evidence="14 15">JCM 6833</strain>
    </source>
</reference>
<feature type="compositionally biased region" description="Polar residues" evidence="10">
    <location>
        <begin position="590"/>
        <end position="602"/>
    </location>
</feature>
<evidence type="ECO:0000256" key="8">
    <source>
        <dbReference type="ARBA" id="ARBA00022989"/>
    </source>
</evidence>
<dbReference type="PANTHER" id="PTHR43711:SF1">
    <property type="entry name" value="HISTIDINE KINASE 1"/>
    <property type="match status" value="1"/>
</dbReference>
<keyword evidence="11" id="KW-0472">Membrane</keyword>
<keyword evidence="6 11" id="KW-0812">Transmembrane</keyword>
<proteinExistence type="predicted"/>
<dbReference type="PROSITE" id="PS50109">
    <property type="entry name" value="HIS_KIN"/>
    <property type="match status" value="1"/>
</dbReference>
<evidence type="ECO:0000256" key="7">
    <source>
        <dbReference type="ARBA" id="ARBA00022777"/>
    </source>
</evidence>
<comment type="subcellular location">
    <subcellularLocation>
        <location evidence="2">Cell membrane</location>
    </subcellularLocation>
</comment>
<evidence type="ECO:0000256" key="3">
    <source>
        <dbReference type="ARBA" id="ARBA00012438"/>
    </source>
</evidence>
<organism evidence="14 15">
    <name type="scientific">Actinomadura fulvescens</name>
    <dbReference type="NCBI Taxonomy" id="46160"/>
    <lineage>
        <taxon>Bacteria</taxon>
        <taxon>Bacillati</taxon>
        <taxon>Actinomycetota</taxon>
        <taxon>Actinomycetes</taxon>
        <taxon>Streptosporangiales</taxon>
        <taxon>Thermomonosporaceae</taxon>
        <taxon>Actinomadura</taxon>
    </lineage>
</organism>
<evidence type="ECO:0000259" key="12">
    <source>
        <dbReference type="PROSITE" id="PS50109"/>
    </source>
</evidence>
<dbReference type="InterPro" id="IPR003594">
    <property type="entry name" value="HATPase_dom"/>
</dbReference>
<dbReference type="SMART" id="SM00387">
    <property type="entry name" value="HATPase_c"/>
    <property type="match status" value="1"/>
</dbReference>
<dbReference type="InterPro" id="IPR036097">
    <property type="entry name" value="HisK_dim/P_sf"/>
</dbReference>
<dbReference type="InterPro" id="IPR003660">
    <property type="entry name" value="HAMP_dom"/>
</dbReference>
<evidence type="ECO:0000256" key="5">
    <source>
        <dbReference type="ARBA" id="ARBA00022679"/>
    </source>
</evidence>
<evidence type="ECO:0000256" key="2">
    <source>
        <dbReference type="ARBA" id="ARBA00004236"/>
    </source>
</evidence>
<dbReference type="InterPro" id="IPR050736">
    <property type="entry name" value="Sensor_HK_Regulatory"/>
</dbReference>
<evidence type="ECO:0000256" key="10">
    <source>
        <dbReference type="SAM" id="MobiDB-lite"/>
    </source>
</evidence>
<dbReference type="PRINTS" id="PR00344">
    <property type="entry name" value="BCTRLSENSOR"/>
</dbReference>
<feature type="domain" description="HAMP" evidence="13">
    <location>
        <begin position="334"/>
        <end position="386"/>
    </location>
</feature>
<evidence type="ECO:0000256" key="9">
    <source>
        <dbReference type="ARBA" id="ARBA00023012"/>
    </source>
</evidence>
<evidence type="ECO:0000256" key="6">
    <source>
        <dbReference type="ARBA" id="ARBA00022692"/>
    </source>
</evidence>
<evidence type="ECO:0000256" key="1">
    <source>
        <dbReference type="ARBA" id="ARBA00000085"/>
    </source>
</evidence>
<feature type="transmembrane region" description="Helical" evidence="11">
    <location>
        <begin position="311"/>
        <end position="332"/>
    </location>
</feature>
<keyword evidence="5" id="KW-0808">Transferase</keyword>
<dbReference type="Proteomes" id="UP001501509">
    <property type="component" value="Unassembled WGS sequence"/>
</dbReference>
<dbReference type="SUPFAM" id="SSF158472">
    <property type="entry name" value="HAMP domain-like"/>
    <property type="match status" value="1"/>
</dbReference>
<dbReference type="EC" id="2.7.13.3" evidence="3"/>
<feature type="region of interest" description="Disordered" evidence="10">
    <location>
        <begin position="127"/>
        <end position="173"/>
    </location>
</feature>
<keyword evidence="7 14" id="KW-0418">Kinase</keyword>
<evidence type="ECO:0000256" key="11">
    <source>
        <dbReference type="SAM" id="Phobius"/>
    </source>
</evidence>
<dbReference type="CDD" id="cd06225">
    <property type="entry name" value="HAMP"/>
    <property type="match status" value="1"/>
</dbReference>
<dbReference type="EMBL" id="BAAATD010000001">
    <property type="protein sequence ID" value="GAA2573364.1"/>
    <property type="molecule type" value="Genomic_DNA"/>
</dbReference>
<keyword evidence="9" id="KW-0902">Two-component regulatory system</keyword>
<name>A0ABN3P7X2_9ACTN</name>
<accession>A0ABN3P7X2</accession>
<dbReference type="CDD" id="cd00075">
    <property type="entry name" value="HATPase"/>
    <property type="match status" value="1"/>
</dbReference>
<dbReference type="InterPro" id="IPR005467">
    <property type="entry name" value="His_kinase_dom"/>
</dbReference>